<proteinExistence type="predicted"/>
<name>A0A2S3VXS1_9PROT</name>
<evidence type="ECO:0000313" key="2">
    <source>
        <dbReference type="Proteomes" id="UP000237344"/>
    </source>
</evidence>
<evidence type="ECO:0000313" key="1">
    <source>
        <dbReference type="EMBL" id="POF61411.1"/>
    </source>
</evidence>
<dbReference type="Proteomes" id="UP000237344">
    <property type="component" value="Unassembled WGS sequence"/>
</dbReference>
<protein>
    <submittedName>
        <fullName evidence="1">Uncharacterized protein</fullName>
    </submittedName>
</protein>
<gene>
    <name evidence="1" type="ORF">KMAL_29590</name>
</gene>
<dbReference type="AlphaFoldDB" id="A0A2S3VXS1"/>
<sequence>MLCGSSRSLRVDDVTPLSNILPASLTHRFKYAAEDFWS</sequence>
<accession>A0A2S3VXS1</accession>
<comment type="caution">
    <text evidence="1">The sequence shown here is derived from an EMBL/GenBank/DDBJ whole genome shotgun (WGS) entry which is preliminary data.</text>
</comment>
<keyword evidence="2" id="KW-1185">Reference proteome</keyword>
<dbReference type="EMBL" id="POTC01000071">
    <property type="protein sequence ID" value="POF61411.1"/>
    <property type="molecule type" value="Genomic_DNA"/>
</dbReference>
<organism evidence="1 2">
    <name type="scientific">Novacetimonas maltaceti</name>
    <dbReference type="NCBI Taxonomy" id="1203393"/>
    <lineage>
        <taxon>Bacteria</taxon>
        <taxon>Pseudomonadati</taxon>
        <taxon>Pseudomonadota</taxon>
        <taxon>Alphaproteobacteria</taxon>
        <taxon>Acetobacterales</taxon>
        <taxon>Acetobacteraceae</taxon>
        <taxon>Novacetimonas</taxon>
    </lineage>
</organism>
<reference evidence="1 2" key="1">
    <citation type="submission" date="2018-01" db="EMBL/GenBank/DDBJ databases">
        <title>Draft Genome Sequence of Komagataeibacter maltaceti LMG 1529, a Vinegar Producing Acetic Acid Bacterium Isolated from Malt Vinegar Brewery Acetifiers.</title>
        <authorList>
            <person name="Zhang Q."/>
            <person name="Hollensteiner J."/>
            <person name="Poehlein A."/>
            <person name="Daniel R."/>
        </authorList>
    </citation>
    <scope>NUCLEOTIDE SEQUENCE [LARGE SCALE GENOMIC DNA]</scope>
    <source>
        <strain evidence="1 2">LMG 1529</strain>
    </source>
</reference>